<dbReference type="SUPFAM" id="SSF55486">
    <property type="entry name" value="Metalloproteases ('zincins'), catalytic domain"/>
    <property type="match status" value="1"/>
</dbReference>
<dbReference type="CDD" id="cd08662">
    <property type="entry name" value="M13"/>
    <property type="match status" value="1"/>
</dbReference>
<comment type="caution">
    <text evidence="10">The sequence shown here is derived from an EMBL/GenBank/DDBJ whole genome shotgun (WGS) entry which is preliminary data.</text>
</comment>
<evidence type="ECO:0000256" key="4">
    <source>
        <dbReference type="ARBA" id="ARBA00022723"/>
    </source>
</evidence>
<evidence type="ECO:0000256" key="5">
    <source>
        <dbReference type="ARBA" id="ARBA00022801"/>
    </source>
</evidence>
<dbReference type="GO" id="GO:0004222">
    <property type="term" value="F:metalloendopeptidase activity"/>
    <property type="evidence" value="ECO:0007669"/>
    <property type="project" value="InterPro"/>
</dbReference>
<dbReference type="PRINTS" id="PR00786">
    <property type="entry name" value="NEPRILYSIN"/>
</dbReference>
<dbReference type="STRING" id="2018661.A0A2A2J790"/>
<feature type="domain" description="Peptidase M13 N-terminal" evidence="9">
    <location>
        <begin position="26"/>
        <end position="404"/>
    </location>
</feature>
<keyword evidence="6" id="KW-0862">Zinc</keyword>
<feature type="domain" description="Peptidase M13 C-terminal" evidence="8">
    <location>
        <begin position="465"/>
        <end position="637"/>
    </location>
</feature>
<evidence type="ECO:0000259" key="8">
    <source>
        <dbReference type="Pfam" id="PF01431"/>
    </source>
</evidence>
<dbReference type="InterPro" id="IPR042089">
    <property type="entry name" value="Peptidase_M13_dom_2"/>
</dbReference>
<dbReference type="AlphaFoldDB" id="A0A2A2J790"/>
<dbReference type="GO" id="GO:0005886">
    <property type="term" value="C:plasma membrane"/>
    <property type="evidence" value="ECO:0007669"/>
    <property type="project" value="TreeGrafter"/>
</dbReference>
<dbReference type="GO" id="GO:0046872">
    <property type="term" value="F:metal ion binding"/>
    <property type="evidence" value="ECO:0007669"/>
    <property type="project" value="UniProtKB-KW"/>
</dbReference>
<evidence type="ECO:0000256" key="1">
    <source>
        <dbReference type="ARBA" id="ARBA00001947"/>
    </source>
</evidence>
<evidence type="ECO:0000256" key="2">
    <source>
        <dbReference type="ARBA" id="ARBA00007357"/>
    </source>
</evidence>
<comment type="cofactor">
    <cofactor evidence="1">
        <name>Zn(2+)</name>
        <dbReference type="ChEBI" id="CHEBI:29105"/>
    </cofactor>
</comment>
<dbReference type="PANTHER" id="PTHR11733:SF167">
    <property type="entry name" value="FI17812P1-RELATED"/>
    <property type="match status" value="1"/>
</dbReference>
<reference evidence="10 11" key="1">
    <citation type="journal article" date="2017" name="Curr. Biol.">
        <title>Genome architecture and evolution of a unichromosomal asexual nematode.</title>
        <authorList>
            <person name="Fradin H."/>
            <person name="Zegar C."/>
            <person name="Gutwein M."/>
            <person name="Lucas J."/>
            <person name="Kovtun M."/>
            <person name="Corcoran D."/>
            <person name="Baugh L.R."/>
            <person name="Kiontke K."/>
            <person name="Gunsalus K."/>
            <person name="Fitch D.H."/>
            <person name="Piano F."/>
        </authorList>
    </citation>
    <scope>NUCLEOTIDE SEQUENCE [LARGE SCALE GENOMIC DNA]</scope>
    <source>
        <strain evidence="10">PF1309</strain>
    </source>
</reference>
<evidence type="ECO:0000313" key="11">
    <source>
        <dbReference type="Proteomes" id="UP000218231"/>
    </source>
</evidence>
<dbReference type="PANTHER" id="PTHR11733">
    <property type="entry name" value="ZINC METALLOPROTEASE FAMILY M13 NEPRILYSIN-RELATED"/>
    <property type="match status" value="1"/>
</dbReference>
<dbReference type="Gene3D" id="1.10.1380.10">
    <property type="entry name" value="Neutral endopeptidase , domain2"/>
    <property type="match status" value="1"/>
</dbReference>
<dbReference type="Proteomes" id="UP000218231">
    <property type="component" value="Unassembled WGS sequence"/>
</dbReference>
<evidence type="ECO:0000256" key="3">
    <source>
        <dbReference type="ARBA" id="ARBA00022670"/>
    </source>
</evidence>
<gene>
    <name evidence="10" type="ORF">WR25_23300</name>
</gene>
<dbReference type="Pfam" id="PF01431">
    <property type="entry name" value="Peptidase_M13"/>
    <property type="match status" value="1"/>
</dbReference>
<dbReference type="Pfam" id="PF05649">
    <property type="entry name" value="Peptidase_M13_N"/>
    <property type="match status" value="1"/>
</dbReference>
<evidence type="ECO:0000256" key="7">
    <source>
        <dbReference type="ARBA" id="ARBA00023049"/>
    </source>
</evidence>
<proteinExistence type="inferred from homology"/>
<keyword evidence="7" id="KW-0482">Metalloprotease</keyword>
<dbReference type="OrthoDB" id="6475849at2759"/>
<protein>
    <recommendedName>
        <fullName evidence="12">Peptidase M13 N-terminal domain-containing protein</fullName>
    </recommendedName>
</protein>
<dbReference type="Gene3D" id="3.40.390.10">
    <property type="entry name" value="Collagenase (Catalytic Domain)"/>
    <property type="match status" value="1"/>
</dbReference>
<dbReference type="InterPro" id="IPR000718">
    <property type="entry name" value="Peptidase_M13"/>
</dbReference>
<keyword evidence="4" id="KW-0479">Metal-binding</keyword>
<dbReference type="InterPro" id="IPR018497">
    <property type="entry name" value="Peptidase_M13_C"/>
</dbReference>
<evidence type="ECO:0000256" key="6">
    <source>
        <dbReference type="ARBA" id="ARBA00022833"/>
    </source>
</evidence>
<dbReference type="InterPro" id="IPR024079">
    <property type="entry name" value="MetalloPept_cat_dom_sf"/>
</dbReference>
<name>A0A2A2J790_9BILA</name>
<dbReference type="InterPro" id="IPR008753">
    <property type="entry name" value="Peptidase_M13_N"/>
</dbReference>
<dbReference type="GO" id="GO:0016485">
    <property type="term" value="P:protein processing"/>
    <property type="evidence" value="ECO:0007669"/>
    <property type="project" value="TreeGrafter"/>
</dbReference>
<sequence length="647" mass="74841">MGILKLIREIGKVTIRERSVNKSLDPCDDFYQFVCDGWKKKYPVPKDQLNYNQMYVLNDQLNEAIRDVLTHKNKSLGREFQLMYTYFDKCVEYQEDPGDDGLKDLFKKLRRYHSPSIKTLTDFLIASFPTQTFFKFSIDLDPENSTVKVFAISPHSSTLSFDQYFNEDIASSRDLYNAMISQTLTMLAEESENKDELFSKDTAARMLRAYTIVDMNLAKIINDSDGIKGENMQLEDISLKFKAIDWIKYLNAALSKSGWNYVKTKGILIEGPLLIKKYEDFISELDENVLRDYLDVRTVIAAMNDLPKKYQDLYEKLMEQYYGVVTLDKQKACFENIKEIFPDLLSVVYVDKYFNKSSIDDIAKLVNVIRNTMIEMLDEEGWMNFFTREKAKLKAENIAEIIAYDPQMYNETKRKEKYQNLTFTDSTSYYVINNIVEIWTLNMEIEDVSTPFGRGTVEFNAVEVNAFYQPQTNMIILLAGILHPPFFNASLPTILNYASMGLIVGHELTHAFDDTGSKFDEVGNMVNWWDTRTEEDFVNKTKCFEQQYGNITVVDGKRIRINGHDTLGENIADNGGVKLTIRAMQKVLDESKFHIVGLEEFTIEQLFFMVYGFSWCGNVKEEGLVQQVTTDVHSPDKQVLITFLLIL</sequence>
<keyword evidence="11" id="KW-1185">Reference proteome</keyword>
<organism evidence="10 11">
    <name type="scientific">Diploscapter pachys</name>
    <dbReference type="NCBI Taxonomy" id="2018661"/>
    <lineage>
        <taxon>Eukaryota</taxon>
        <taxon>Metazoa</taxon>
        <taxon>Ecdysozoa</taxon>
        <taxon>Nematoda</taxon>
        <taxon>Chromadorea</taxon>
        <taxon>Rhabditida</taxon>
        <taxon>Rhabditina</taxon>
        <taxon>Rhabditomorpha</taxon>
        <taxon>Rhabditoidea</taxon>
        <taxon>Rhabditidae</taxon>
        <taxon>Diploscapter</taxon>
    </lineage>
</organism>
<comment type="similarity">
    <text evidence="2">Belongs to the peptidase M13 family.</text>
</comment>
<dbReference type="EMBL" id="LIAE01010630">
    <property type="protein sequence ID" value="PAV57668.1"/>
    <property type="molecule type" value="Genomic_DNA"/>
</dbReference>
<evidence type="ECO:0000259" key="9">
    <source>
        <dbReference type="Pfam" id="PF05649"/>
    </source>
</evidence>
<dbReference type="PROSITE" id="PS51885">
    <property type="entry name" value="NEPRILYSIN"/>
    <property type="match status" value="1"/>
</dbReference>
<evidence type="ECO:0000313" key="10">
    <source>
        <dbReference type="EMBL" id="PAV57668.1"/>
    </source>
</evidence>
<keyword evidence="5" id="KW-0378">Hydrolase</keyword>
<keyword evidence="3" id="KW-0645">Protease</keyword>
<accession>A0A2A2J790</accession>
<evidence type="ECO:0008006" key="12">
    <source>
        <dbReference type="Google" id="ProtNLM"/>
    </source>
</evidence>